<comment type="caution">
    <text evidence="2">The sequence shown here is derived from an EMBL/GenBank/DDBJ whole genome shotgun (WGS) entry which is preliminary data.</text>
</comment>
<dbReference type="PROSITE" id="PS51725">
    <property type="entry name" value="ABM"/>
    <property type="match status" value="1"/>
</dbReference>
<dbReference type="InterPro" id="IPR011008">
    <property type="entry name" value="Dimeric_a/b-barrel"/>
</dbReference>
<dbReference type="InterPro" id="IPR007138">
    <property type="entry name" value="ABM_dom"/>
</dbReference>
<dbReference type="EMBL" id="VRYZ01000001">
    <property type="protein sequence ID" value="TXS95062.1"/>
    <property type="molecule type" value="Genomic_DNA"/>
</dbReference>
<dbReference type="InterPro" id="IPR050744">
    <property type="entry name" value="AI-2_Isomerase_LsrG"/>
</dbReference>
<name>A0A5C9A502_9GAMM</name>
<accession>A0A5C9A502</accession>
<keyword evidence="2" id="KW-0503">Monooxygenase</keyword>
<feature type="domain" description="ABM" evidence="1">
    <location>
        <begin position="2"/>
        <end position="93"/>
    </location>
</feature>
<keyword evidence="2" id="KW-0560">Oxidoreductase</keyword>
<sequence length="104" mass="11779">MIAITARAEISSADADAFVEAARQIVEPTLKEAGCQWYAMARDICNSNVVWISEQWESQEHLFAHLRSAHIRQFMEKTASLEIISLEPRQYEVTSVGPVQMPED</sequence>
<proteinExistence type="predicted"/>
<evidence type="ECO:0000259" key="1">
    <source>
        <dbReference type="PROSITE" id="PS51725"/>
    </source>
</evidence>
<dbReference type="OrthoDB" id="9812192at2"/>
<dbReference type="GO" id="GO:0004497">
    <property type="term" value="F:monooxygenase activity"/>
    <property type="evidence" value="ECO:0007669"/>
    <property type="project" value="UniProtKB-KW"/>
</dbReference>
<dbReference type="PANTHER" id="PTHR33336:SF3">
    <property type="entry name" value="ABM DOMAIN-CONTAINING PROTEIN"/>
    <property type="match status" value="1"/>
</dbReference>
<evidence type="ECO:0000313" key="3">
    <source>
        <dbReference type="Proteomes" id="UP000321933"/>
    </source>
</evidence>
<reference evidence="2 3" key="1">
    <citation type="submission" date="2019-08" db="EMBL/GenBank/DDBJ databases">
        <title>Parahaliea maris sp. nov., isolated from the surface seawater.</title>
        <authorList>
            <person name="Liu Y."/>
        </authorList>
    </citation>
    <scope>NUCLEOTIDE SEQUENCE [LARGE SCALE GENOMIC DNA]</scope>
    <source>
        <strain evidence="2 3">S2-26</strain>
    </source>
</reference>
<keyword evidence="3" id="KW-1185">Reference proteome</keyword>
<protein>
    <submittedName>
        <fullName evidence="2">Antibiotic biosynthesis monooxygenase</fullName>
    </submittedName>
</protein>
<dbReference type="PANTHER" id="PTHR33336">
    <property type="entry name" value="QUINOL MONOOXYGENASE YGIN-RELATED"/>
    <property type="match status" value="1"/>
</dbReference>
<dbReference type="Gene3D" id="3.30.70.100">
    <property type="match status" value="1"/>
</dbReference>
<dbReference type="AlphaFoldDB" id="A0A5C9A502"/>
<dbReference type="Pfam" id="PF03992">
    <property type="entry name" value="ABM"/>
    <property type="match status" value="1"/>
</dbReference>
<dbReference type="Proteomes" id="UP000321933">
    <property type="component" value="Unassembled WGS sequence"/>
</dbReference>
<dbReference type="SUPFAM" id="SSF54909">
    <property type="entry name" value="Dimeric alpha+beta barrel"/>
    <property type="match status" value="1"/>
</dbReference>
<organism evidence="2 3">
    <name type="scientific">Parahaliea aestuarii</name>
    <dbReference type="NCBI Taxonomy" id="1852021"/>
    <lineage>
        <taxon>Bacteria</taxon>
        <taxon>Pseudomonadati</taxon>
        <taxon>Pseudomonadota</taxon>
        <taxon>Gammaproteobacteria</taxon>
        <taxon>Cellvibrionales</taxon>
        <taxon>Halieaceae</taxon>
        <taxon>Parahaliea</taxon>
    </lineage>
</organism>
<gene>
    <name evidence="2" type="ORF">FVW59_03955</name>
</gene>
<dbReference type="RefSeq" id="WP_148062902.1">
    <property type="nucleotide sequence ID" value="NZ_VRYZ01000001.1"/>
</dbReference>
<evidence type="ECO:0000313" key="2">
    <source>
        <dbReference type="EMBL" id="TXS95062.1"/>
    </source>
</evidence>